<evidence type="ECO:0000256" key="1">
    <source>
        <dbReference type="ARBA" id="ARBA00006525"/>
    </source>
</evidence>
<sequence>MNEVRTLPPNEYPSPLREIPEPPETLYVCGTLPSTEALWLAVVGSRRFSSYGKEVCEKIIGELAGENVVVVSGLALGIDAFAHEAALRAGLLTVALPGSGLSESVLYPRAHLGLARSIVEKGGALLSEFAPDFRATPFSFPQRNRLMAGITRGTLVVEAGERSGTLITARLALEYNRDVFTVPASIFSKNSEGSNRLLRQGAVPVTSGADILEQWGIEKRDEGQETRDKKIKGCSPEERRVLEMLAEPCERDALLRALGMPIHEASALLSAMEIQGLIKETMGEIRIA</sequence>
<feature type="domain" description="Smf/DprA SLOG" evidence="2">
    <location>
        <begin position="9"/>
        <end position="215"/>
    </location>
</feature>
<dbReference type="Proteomes" id="UP000178472">
    <property type="component" value="Unassembled WGS sequence"/>
</dbReference>
<dbReference type="NCBIfam" id="TIGR00732">
    <property type="entry name" value="dprA"/>
    <property type="match status" value="1"/>
</dbReference>
<evidence type="ECO:0000259" key="3">
    <source>
        <dbReference type="Pfam" id="PF17782"/>
    </source>
</evidence>
<dbReference type="InterPro" id="IPR041614">
    <property type="entry name" value="DprA_WH"/>
</dbReference>
<evidence type="ECO:0000313" key="5">
    <source>
        <dbReference type="Proteomes" id="UP000178472"/>
    </source>
</evidence>
<protein>
    <submittedName>
        <fullName evidence="4">DNA protecting protein DprA</fullName>
    </submittedName>
</protein>
<accession>A0A1G2DTV1</accession>
<dbReference type="Gene3D" id="3.40.50.450">
    <property type="match status" value="1"/>
</dbReference>
<dbReference type="InterPro" id="IPR057666">
    <property type="entry name" value="DrpA_SLOG"/>
</dbReference>
<comment type="caution">
    <text evidence="4">The sequence shown here is derived from an EMBL/GenBank/DDBJ whole genome shotgun (WGS) entry which is preliminary data.</text>
</comment>
<proteinExistence type="inferred from homology"/>
<evidence type="ECO:0000259" key="2">
    <source>
        <dbReference type="Pfam" id="PF02481"/>
    </source>
</evidence>
<dbReference type="InterPro" id="IPR036388">
    <property type="entry name" value="WH-like_DNA-bd_sf"/>
</dbReference>
<dbReference type="Gene3D" id="1.10.10.10">
    <property type="entry name" value="Winged helix-like DNA-binding domain superfamily/Winged helix DNA-binding domain"/>
    <property type="match status" value="1"/>
</dbReference>
<dbReference type="GO" id="GO:0009294">
    <property type="term" value="P:DNA-mediated transformation"/>
    <property type="evidence" value="ECO:0007669"/>
    <property type="project" value="InterPro"/>
</dbReference>
<reference evidence="4 5" key="1">
    <citation type="journal article" date="2016" name="Nat. Commun.">
        <title>Thousands of microbial genomes shed light on interconnected biogeochemical processes in an aquifer system.</title>
        <authorList>
            <person name="Anantharaman K."/>
            <person name="Brown C.T."/>
            <person name="Hug L.A."/>
            <person name="Sharon I."/>
            <person name="Castelle C.J."/>
            <person name="Probst A.J."/>
            <person name="Thomas B.C."/>
            <person name="Singh A."/>
            <person name="Wilkins M.J."/>
            <person name="Karaoz U."/>
            <person name="Brodie E.L."/>
            <person name="Williams K.H."/>
            <person name="Hubbard S.S."/>
            <person name="Banfield J.F."/>
        </authorList>
    </citation>
    <scope>NUCLEOTIDE SEQUENCE [LARGE SCALE GENOMIC DNA]</scope>
</reference>
<dbReference type="Pfam" id="PF17782">
    <property type="entry name" value="WHD_DprA"/>
    <property type="match status" value="1"/>
</dbReference>
<organism evidence="4 5">
    <name type="scientific">Candidatus Lloydbacteria bacterium RIFCSPLOWO2_12_FULL_51_9</name>
    <dbReference type="NCBI Taxonomy" id="1798669"/>
    <lineage>
        <taxon>Bacteria</taxon>
        <taxon>Candidatus Lloydiibacteriota</taxon>
    </lineage>
</organism>
<comment type="similarity">
    <text evidence="1">Belongs to the DprA/Smf family.</text>
</comment>
<dbReference type="PANTHER" id="PTHR43022">
    <property type="entry name" value="PROTEIN SMF"/>
    <property type="match status" value="1"/>
</dbReference>
<dbReference type="SUPFAM" id="SSF102405">
    <property type="entry name" value="MCP/YpsA-like"/>
    <property type="match status" value="1"/>
</dbReference>
<dbReference type="EMBL" id="MHLT01000009">
    <property type="protein sequence ID" value="OGZ17084.1"/>
    <property type="molecule type" value="Genomic_DNA"/>
</dbReference>
<dbReference type="Pfam" id="PF02481">
    <property type="entry name" value="DNA_processg_A"/>
    <property type="match status" value="1"/>
</dbReference>
<dbReference type="AlphaFoldDB" id="A0A1G2DTV1"/>
<feature type="domain" description="DprA winged helix" evidence="3">
    <location>
        <begin position="235"/>
        <end position="280"/>
    </location>
</feature>
<evidence type="ECO:0000313" key="4">
    <source>
        <dbReference type="EMBL" id="OGZ17084.1"/>
    </source>
</evidence>
<dbReference type="InterPro" id="IPR003488">
    <property type="entry name" value="DprA"/>
</dbReference>
<name>A0A1G2DTV1_9BACT</name>
<dbReference type="PANTHER" id="PTHR43022:SF1">
    <property type="entry name" value="PROTEIN SMF"/>
    <property type="match status" value="1"/>
</dbReference>
<gene>
    <name evidence="4" type="ORF">A3G11_01940</name>
</gene>